<dbReference type="AlphaFoldDB" id="A0A7R9JZG6"/>
<reference evidence="1" key="1">
    <citation type="submission" date="2020-11" db="EMBL/GenBank/DDBJ databases">
        <authorList>
            <person name="Tran Van P."/>
        </authorList>
    </citation>
    <scope>NUCLEOTIDE SEQUENCE</scope>
</reference>
<name>A0A7R9JZG6_TIMGE</name>
<proteinExistence type="predicted"/>
<sequence>MIKYGFQKRRLTLNGQRDLQSFISDGGSCKPSVSWSLAATTSCVYKGVRAYPPVAYIPHSRPLFLINSTLRNKIGDVPGHCNTQFGNPWLNQSKYNSVNLFDGNLMLQS</sequence>
<protein>
    <submittedName>
        <fullName evidence="1">Uncharacterized protein</fullName>
    </submittedName>
</protein>
<evidence type="ECO:0000313" key="1">
    <source>
        <dbReference type="EMBL" id="CAD7595683.1"/>
    </source>
</evidence>
<organism evidence="1">
    <name type="scientific">Timema genevievae</name>
    <name type="common">Walking stick</name>
    <dbReference type="NCBI Taxonomy" id="629358"/>
    <lineage>
        <taxon>Eukaryota</taxon>
        <taxon>Metazoa</taxon>
        <taxon>Ecdysozoa</taxon>
        <taxon>Arthropoda</taxon>
        <taxon>Hexapoda</taxon>
        <taxon>Insecta</taxon>
        <taxon>Pterygota</taxon>
        <taxon>Neoptera</taxon>
        <taxon>Polyneoptera</taxon>
        <taxon>Phasmatodea</taxon>
        <taxon>Timematodea</taxon>
        <taxon>Timematoidea</taxon>
        <taxon>Timematidae</taxon>
        <taxon>Timema</taxon>
    </lineage>
</organism>
<gene>
    <name evidence="1" type="ORF">TGEB3V08_LOCUS6131</name>
</gene>
<accession>A0A7R9JZG6</accession>
<dbReference type="EMBL" id="OE841425">
    <property type="protein sequence ID" value="CAD7595683.1"/>
    <property type="molecule type" value="Genomic_DNA"/>
</dbReference>